<keyword evidence="2" id="KW-1185">Reference proteome</keyword>
<reference evidence="1 2" key="1">
    <citation type="journal article" date="2024" name="Chem. Sci.">
        <title>Discovery of megapolipeptins by genome mining of a Burkholderiales bacteria collection.</title>
        <authorList>
            <person name="Paulo B.S."/>
            <person name="Recchia M.J.J."/>
            <person name="Lee S."/>
            <person name="Fergusson C.H."/>
            <person name="Romanowski S.B."/>
            <person name="Hernandez A."/>
            <person name="Krull N."/>
            <person name="Liu D.Y."/>
            <person name="Cavanagh H."/>
            <person name="Bos A."/>
            <person name="Gray C.A."/>
            <person name="Murphy B.T."/>
            <person name="Linington R.G."/>
            <person name="Eustaquio A.S."/>
        </authorList>
    </citation>
    <scope>NUCLEOTIDE SEQUENCE [LARGE SCALE GENOMIC DNA]</scope>
    <source>
        <strain evidence="1 2">RL21-008-BIB-B</strain>
    </source>
</reference>
<protein>
    <submittedName>
        <fullName evidence="1">Uncharacterized protein</fullName>
    </submittedName>
</protein>
<accession>A0ABW8Z7B7</accession>
<dbReference type="Proteomes" id="UP001629214">
    <property type="component" value="Unassembled WGS sequence"/>
</dbReference>
<organism evidence="1 2">
    <name type="scientific">Herbaspirillum rhizosphaerae</name>
    <dbReference type="NCBI Taxonomy" id="346179"/>
    <lineage>
        <taxon>Bacteria</taxon>
        <taxon>Pseudomonadati</taxon>
        <taxon>Pseudomonadota</taxon>
        <taxon>Betaproteobacteria</taxon>
        <taxon>Burkholderiales</taxon>
        <taxon>Oxalobacteraceae</taxon>
        <taxon>Herbaspirillum</taxon>
    </lineage>
</organism>
<dbReference type="RefSeq" id="WP_408167440.1">
    <property type="nucleotide sequence ID" value="NZ_JAQQFR010000004.1"/>
</dbReference>
<evidence type="ECO:0000313" key="1">
    <source>
        <dbReference type="EMBL" id="MFL9878219.1"/>
    </source>
</evidence>
<evidence type="ECO:0000313" key="2">
    <source>
        <dbReference type="Proteomes" id="UP001629214"/>
    </source>
</evidence>
<sequence length="115" mass="12884">MDQVQQNKCGNCAHAADGNGDTCQKKNSSVEGEITLMAAHGIVGLKWTELKDEVMVQQRIGLAIMGQHASINISQCDVFIFVYNNSHRSVRLLLKIEIIRAKNEIIFRWVKMVGK</sequence>
<comment type="caution">
    <text evidence="1">The sequence shown here is derived from an EMBL/GenBank/DDBJ whole genome shotgun (WGS) entry which is preliminary data.</text>
</comment>
<gene>
    <name evidence="1" type="ORF">PQR63_07505</name>
</gene>
<proteinExistence type="predicted"/>
<name>A0ABW8Z7B7_9BURK</name>
<dbReference type="EMBL" id="JAQQFR010000004">
    <property type="protein sequence ID" value="MFL9878219.1"/>
    <property type="molecule type" value="Genomic_DNA"/>
</dbReference>